<dbReference type="Proteomes" id="UP000245048">
    <property type="component" value="Unassembled WGS sequence"/>
</dbReference>
<evidence type="ECO:0000313" key="2">
    <source>
        <dbReference type="EMBL" id="PWC30686.1"/>
    </source>
</evidence>
<protein>
    <submittedName>
        <fullName evidence="2">Uncharacterized protein</fullName>
    </submittedName>
</protein>
<accession>A0A2U1VA06</accession>
<name>A0A2U1VA06_9PROT</name>
<comment type="caution">
    <text evidence="2">The sequence shown here is derived from an EMBL/GenBank/DDBJ whole genome shotgun (WGS) entry which is preliminary data.</text>
</comment>
<organism evidence="2 3">
    <name type="scientific">Teichococcus aestuarii</name>
    <dbReference type="NCBI Taxonomy" id="568898"/>
    <lineage>
        <taxon>Bacteria</taxon>
        <taxon>Pseudomonadati</taxon>
        <taxon>Pseudomonadota</taxon>
        <taxon>Alphaproteobacteria</taxon>
        <taxon>Acetobacterales</taxon>
        <taxon>Roseomonadaceae</taxon>
        <taxon>Roseomonas</taxon>
    </lineage>
</organism>
<sequence length="170" mass="16652">MRGVVVRDAAGVALALRAARGRGLHGPLPLLSPPGAASWLGAPLFLALIRAGGAAPPGLEPPLEPPPEPWPEPWPVLDCGQAPGHALAALRAGVAAVVLAPECPAFPTLAALAPGRVLAAAPPALDLAHGTAGRPATEEQVARWLAADPARSAGPAAGGSGPGDSPEALG</sequence>
<dbReference type="EMBL" id="PDOA01000001">
    <property type="protein sequence ID" value="PWC30686.1"/>
    <property type="molecule type" value="Genomic_DNA"/>
</dbReference>
<feature type="region of interest" description="Disordered" evidence="1">
    <location>
        <begin position="146"/>
        <end position="170"/>
    </location>
</feature>
<evidence type="ECO:0000313" key="3">
    <source>
        <dbReference type="Proteomes" id="UP000245048"/>
    </source>
</evidence>
<dbReference type="AlphaFoldDB" id="A0A2U1VA06"/>
<proteinExistence type="predicted"/>
<evidence type="ECO:0000256" key="1">
    <source>
        <dbReference type="SAM" id="MobiDB-lite"/>
    </source>
</evidence>
<gene>
    <name evidence="2" type="ORF">CR165_01910</name>
</gene>
<reference evidence="3" key="1">
    <citation type="submission" date="2017-10" db="EMBL/GenBank/DDBJ databases">
        <authorList>
            <person name="Toshchakov S.V."/>
            <person name="Goeva M.A."/>
        </authorList>
    </citation>
    <scope>NUCLEOTIDE SEQUENCE [LARGE SCALE GENOMIC DNA]</scope>
    <source>
        <strain evidence="3">JR1/69-1-13</strain>
    </source>
</reference>
<keyword evidence="3" id="KW-1185">Reference proteome</keyword>
<feature type="compositionally biased region" description="Low complexity" evidence="1">
    <location>
        <begin position="146"/>
        <end position="155"/>
    </location>
</feature>